<dbReference type="PROSITE" id="PS00622">
    <property type="entry name" value="HTH_LUXR_1"/>
    <property type="match status" value="1"/>
</dbReference>
<dbReference type="InterPro" id="IPR011006">
    <property type="entry name" value="CheY-like_superfamily"/>
</dbReference>
<proteinExistence type="predicted"/>
<reference evidence="7" key="2">
    <citation type="journal article" date="2010" name="Appl. Environ. Microbiol.">
        <title>Comparative analysis of acidobacterial genomic fragments from terrestrial and aquatic metagenomic libraries, with emphasis on acidobacteria subdivision 6.</title>
        <authorList>
            <person name="Kielak A.M."/>
            <person name="van Veen J.A."/>
            <person name="Kowalchuk G.A."/>
        </authorList>
    </citation>
    <scope>NUCLEOTIDE SEQUENCE</scope>
</reference>
<dbReference type="Pfam" id="PF00196">
    <property type="entry name" value="GerE"/>
    <property type="match status" value="1"/>
</dbReference>
<dbReference type="SMART" id="SM00421">
    <property type="entry name" value="HTH_LUXR"/>
    <property type="match status" value="1"/>
</dbReference>
<dbReference type="PROSITE" id="PS50110">
    <property type="entry name" value="RESPONSE_REGULATORY"/>
    <property type="match status" value="1"/>
</dbReference>
<dbReference type="InterPro" id="IPR001789">
    <property type="entry name" value="Sig_transdc_resp-reg_receiver"/>
</dbReference>
<dbReference type="GO" id="GO:0000160">
    <property type="term" value="P:phosphorelay signal transduction system"/>
    <property type="evidence" value="ECO:0007669"/>
    <property type="project" value="InterPro"/>
</dbReference>
<dbReference type="InterPro" id="IPR036388">
    <property type="entry name" value="WH-like_DNA-bd_sf"/>
</dbReference>
<dbReference type="GO" id="GO:0003677">
    <property type="term" value="F:DNA binding"/>
    <property type="evidence" value="ECO:0007669"/>
    <property type="project" value="UniProtKB-KW"/>
</dbReference>
<dbReference type="InterPro" id="IPR000792">
    <property type="entry name" value="Tscrpt_reg_LuxR_C"/>
</dbReference>
<dbReference type="Gene3D" id="3.40.50.2300">
    <property type="match status" value="1"/>
</dbReference>
<dbReference type="SUPFAM" id="SSF46894">
    <property type="entry name" value="C-terminal effector domain of the bipartite response regulators"/>
    <property type="match status" value="1"/>
</dbReference>
<feature type="domain" description="Response regulatory" evidence="6">
    <location>
        <begin position="5"/>
        <end position="117"/>
    </location>
</feature>
<dbReference type="GO" id="GO:0006355">
    <property type="term" value="P:regulation of DNA-templated transcription"/>
    <property type="evidence" value="ECO:0007669"/>
    <property type="project" value="InterPro"/>
</dbReference>
<name>E3T6R1_9BACT</name>
<evidence type="ECO:0000259" key="5">
    <source>
        <dbReference type="PROSITE" id="PS50043"/>
    </source>
</evidence>
<keyword evidence="1" id="KW-0805">Transcription regulation</keyword>
<dbReference type="CDD" id="cd06170">
    <property type="entry name" value="LuxR_C_like"/>
    <property type="match status" value="1"/>
</dbReference>
<evidence type="ECO:0000256" key="1">
    <source>
        <dbReference type="ARBA" id="ARBA00023015"/>
    </source>
</evidence>
<dbReference type="AlphaFoldDB" id="E3T6R1"/>
<dbReference type="EMBL" id="GU260708">
    <property type="protein sequence ID" value="ADC36005.1"/>
    <property type="molecule type" value="Genomic_DNA"/>
</dbReference>
<dbReference type="Gene3D" id="1.10.10.10">
    <property type="entry name" value="Winged helix-like DNA-binding domain superfamily/Winged helix DNA-binding domain"/>
    <property type="match status" value="1"/>
</dbReference>
<evidence type="ECO:0000256" key="3">
    <source>
        <dbReference type="ARBA" id="ARBA00023163"/>
    </source>
</evidence>
<dbReference type="PROSITE" id="PS50043">
    <property type="entry name" value="HTH_LUXR_2"/>
    <property type="match status" value="1"/>
</dbReference>
<dbReference type="PANTHER" id="PTHR44688:SF16">
    <property type="entry name" value="DNA-BINDING TRANSCRIPTIONAL ACTIVATOR DEVR_DOSR"/>
    <property type="match status" value="1"/>
</dbReference>
<evidence type="ECO:0000256" key="2">
    <source>
        <dbReference type="ARBA" id="ARBA00023125"/>
    </source>
</evidence>
<evidence type="ECO:0000313" key="7">
    <source>
        <dbReference type="EMBL" id="ADC36005.1"/>
    </source>
</evidence>
<sequence length="228" mass="24934">MAAVVIAVVSDDRIFSEEVVRCIRTAAPYKIAGASAPGLAGFSPQSDPPDILLVDSRLPNPLRFCASARDQDRPLVIFLVAPDDDEWMLQAIAAGARGIVAKDAPPSDIIRAVTAVREDQIWAPRRILGTALLNHQRASLARDRHPEALLEQRLSIREREVLRNMAAGLSNKEVADRLGIRPATVKVHLMNIFQKLGMRSRGELAAAYNGARLPRPARERSLTGRQSA</sequence>
<dbReference type="InterPro" id="IPR016032">
    <property type="entry name" value="Sig_transdc_resp-reg_C-effctor"/>
</dbReference>
<dbReference type="PANTHER" id="PTHR44688">
    <property type="entry name" value="DNA-BINDING TRANSCRIPTIONAL ACTIVATOR DEVR_DOSR"/>
    <property type="match status" value="1"/>
</dbReference>
<dbReference type="Pfam" id="PF00072">
    <property type="entry name" value="Response_reg"/>
    <property type="match status" value="1"/>
</dbReference>
<evidence type="ECO:0000256" key="4">
    <source>
        <dbReference type="PROSITE-ProRule" id="PRU00169"/>
    </source>
</evidence>
<organism evidence="7">
    <name type="scientific">uncultured bacterium 259</name>
    <dbReference type="NCBI Taxonomy" id="698386"/>
    <lineage>
        <taxon>Bacteria</taxon>
        <taxon>environmental samples</taxon>
    </lineage>
</organism>
<evidence type="ECO:0000259" key="6">
    <source>
        <dbReference type="PROSITE" id="PS50110"/>
    </source>
</evidence>
<keyword evidence="2" id="KW-0238">DNA-binding</keyword>
<feature type="modified residue" description="4-aspartylphosphate" evidence="4">
    <location>
        <position position="55"/>
    </location>
</feature>
<dbReference type="SUPFAM" id="SSF52172">
    <property type="entry name" value="CheY-like"/>
    <property type="match status" value="1"/>
</dbReference>
<keyword evidence="4" id="KW-0597">Phosphoprotein</keyword>
<accession>E3T6R1</accession>
<reference evidence="7" key="1">
    <citation type="submission" date="2009-12" db="EMBL/GenBank/DDBJ databases">
        <authorList>
            <person name="Kielak A."/>
            <person name="van Veen J.A."/>
            <person name="Kowalchuk G.A."/>
        </authorList>
    </citation>
    <scope>NUCLEOTIDE SEQUENCE</scope>
</reference>
<feature type="domain" description="HTH luxR-type" evidence="5">
    <location>
        <begin position="147"/>
        <end position="212"/>
    </location>
</feature>
<protein>
    <submittedName>
        <fullName evidence="7">Transcriptional regulator NarL</fullName>
    </submittedName>
</protein>
<keyword evidence="3" id="KW-0804">Transcription</keyword>
<dbReference type="PRINTS" id="PR00038">
    <property type="entry name" value="HTHLUXR"/>
</dbReference>